<feature type="domain" description="Amine oxidase" evidence="15">
    <location>
        <begin position="107"/>
        <end position="552"/>
    </location>
</feature>
<evidence type="ECO:0000256" key="14">
    <source>
        <dbReference type="SAM" id="SignalP"/>
    </source>
</evidence>
<dbReference type="GO" id="GO:0016166">
    <property type="term" value="F:phytoene dehydrogenase activity"/>
    <property type="evidence" value="ECO:0007669"/>
    <property type="project" value="InterPro"/>
</dbReference>
<keyword evidence="7" id="KW-0934">Plastid</keyword>
<keyword evidence="8 12" id="KW-0560">Oxidoreductase</keyword>
<evidence type="ECO:0000256" key="1">
    <source>
        <dbReference type="ARBA" id="ARBA00001974"/>
    </source>
</evidence>
<dbReference type="PANTHER" id="PTHR42923:SF45">
    <property type="entry name" value="15-CIS-PHYTOENE DESATURASE, CHLOROPLASTIC_CHROMOPLASTIC"/>
    <property type="match status" value="1"/>
</dbReference>
<evidence type="ECO:0000256" key="9">
    <source>
        <dbReference type="ARBA" id="ARBA00023136"/>
    </source>
</evidence>
<dbReference type="Gene3D" id="3.50.50.60">
    <property type="entry name" value="FAD/NAD(P)-binding domain"/>
    <property type="match status" value="1"/>
</dbReference>
<feature type="compositionally biased region" description="Basic and acidic residues" evidence="13">
    <location>
        <begin position="62"/>
        <end position="71"/>
    </location>
</feature>
<feature type="signal peptide" evidence="14">
    <location>
        <begin position="1"/>
        <end position="21"/>
    </location>
</feature>
<keyword evidence="12" id="KW-0285">Flavoprotein</keyword>
<comment type="similarity">
    <text evidence="5">Belongs to the carotenoid/retinoid oxidoreductase family.</text>
</comment>
<evidence type="ECO:0000256" key="6">
    <source>
        <dbReference type="ARBA" id="ARBA00022746"/>
    </source>
</evidence>
<proteinExistence type="evidence at transcript level"/>
<comment type="pathway">
    <text evidence="4">Carotenoid biosynthesis; lycopene biosynthesis.</text>
</comment>
<keyword evidence="9" id="KW-0472">Membrane</keyword>
<keyword evidence="7" id="KW-0957">Chromoplast</keyword>
<evidence type="ECO:0000256" key="13">
    <source>
        <dbReference type="SAM" id="MobiDB-lite"/>
    </source>
</evidence>
<feature type="chain" id="PRO_5014120366" description="Amine oxidase" evidence="14">
    <location>
        <begin position="22"/>
        <end position="572"/>
    </location>
</feature>
<evidence type="ECO:0000256" key="12">
    <source>
        <dbReference type="RuleBase" id="RU362067"/>
    </source>
</evidence>
<dbReference type="InterPro" id="IPR002937">
    <property type="entry name" value="Amino_oxidase"/>
</dbReference>
<evidence type="ECO:0000313" key="16">
    <source>
        <dbReference type="EMBL" id="AUE44549.1"/>
    </source>
</evidence>
<protein>
    <recommendedName>
        <fullName evidence="12">Amine oxidase</fullName>
        <ecNumber evidence="12">1.4.3.-</ecNumber>
    </recommendedName>
</protein>
<dbReference type="EC" id="1.4.3.-" evidence="12"/>
<comment type="similarity">
    <text evidence="12">Belongs to the flavin monoamine oxidase family.</text>
</comment>
<comment type="subcellular location">
    <subcellularLocation>
        <location evidence="2">Membrane</location>
        <topology evidence="2">Peripheral membrane protein</topology>
    </subcellularLocation>
    <subcellularLocation>
        <location evidence="3">Plastid</location>
        <location evidence="3">Chromoplast</location>
    </subcellularLocation>
</comment>
<dbReference type="UniPathway" id="UPA00803"/>
<name>A0A2H4YKJ7_9PHAE</name>
<dbReference type="InterPro" id="IPR050464">
    <property type="entry name" value="Zeta_carotene_desat/Oxidored"/>
</dbReference>
<accession>A0A2H4YKJ7</accession>
<sequence>MAPTTCAVVATLSLFPCLTSAFVPLNPRAGIDVVRRSAVARTRARRADGVSSMIFDYPPQGVRKDYPRPPLEETSQNQRDAASFSQAIADLPRTERPLKVAVIGAGLAGLSCAKYLSDAGHKPIVLEARDVLGGKVSAWQDKDGDWVETGLHIFFGAYPNVNQMFKELDIEDRLQWKSHSMIFAMPGQQTEDGFQRFSRFDFPALLPAPLNGLVAILLNNDMLSFPEKLQFGIGLIPAILFGQRYVEECDELTVTEWMKKQGVPDRVNDEVFIAMAKALNFIDPDNLSMTVVLTALNRFLQETHGSKMAFLDGPPPTRLCQPMADYMLARGGELRMKQRISKILVHDDKTVKGLQMQDGSIVEADAYVSTMPVDPLKLMLPEEWKQLPYFQKLEGLRGVPVINIHMWFDRKLTTVDHLLFSRSPLLSVYADMSLTCKGYRDDDKSMLELVFAPAKEWIGRPDSEIIEATMEELYRLFPNEMNRDGSGARLVKVAVVKTPLSVYEATAGRELYRPVQTSPIPNFFLAGCFTKQKYLASMEGATFSGKLAAKALADAALAETVPLKDGQAAMAA</sequence>
<evidence type="ECO:0000256" key="2">
    <source>
        <dbReference type="ARBA" id="ARBA00004170"/>
    </source>
</evidence>
<evidence type="ECO:0000256" key="11">
    <source>
        <dbReference type="PIRSR" id="PIRSR601613-1"/>
    </source>
</evidence>
<keyword evidence="12" id="KW-0274">FAD</keyword>
<organism evidence="16">
    <name type="scientific">Ishige okamurae</name>
    <dbReference type="NCBI Taxonomy" id="233772"/>
    <lineage>
        <taxon>Eukaryota</taxon>
        <taxon>Sar</taxon>
        <taxon>Stramenopiles</taxon>
        <taxon>Ochrophyta</taxon>
        <taxon>PX clade</taxon>
        <taxon>Phaeophyceae</taxon>
        <taxon>Ectocarpales</taxon>
        <taxon>Ishigeaceae</taxon>
        <taxon>Ishige</taxon>
    </lineage>
</organism>
<comment type="cofactor">
    <cofactor evidence="1 12">
        <name>FAD</name>
        <dbReference type="ChEBI" id="CHEBI:57692"/>
    </cofactor>
</comment>
<keyword evidence="14" id="KW-0732">Signal</keyword>
<dbReference type="PANTHER" id="PTHR42923">
    <property type="entry name" value="PROTOPORPHYRINOGEN OXIDASE"/>
    <property type="match status" value="1"/>
</dbReference>
<feature type="binding site" evidence="11">
    <location>
        <begin position="127"/>
        <end position="128"/>
    </location>
    <ligand>
        <name>FAD</name>
        <dbReference type="ChEBI" id="CHEBI:57692"/>
    </ligand>
</feature>
<evidence type="ECO:0000256" key="10">
    <source>
        <dbReference type="ARBA" id="ARBA00049319"/>
    </source>
</evidence>
<comment type="catalytic activity">
    <reaction evidence="10">
        <text>2 a plastoquinone + 15-cis-phytoene = 9,9',15-tri-cis-zeta-carotene + 2 a plastoquinol</text>
        <dbReference type="Rhea" id="RHEA:30287"/>
        <dbReference type="Rhea" id="RHEA-COMP:9561"/>
        <dbReference type="Rhea" id="RHEA-COMP:9562"/>
        <dbReference type="ChEBI" id="CHEBI:17757"/>
        <dbReference type="ChEBI" id="CHEBI:27787"/>
        <dbReference type="ChEBI" id="CHEBI:48717"/>
        <dbReference type="ChEBI" id="CHEBI:62192"/>
        <dbReference type="EC" id="1.3.5.5"/>
    </reaction>
</comment>
<dbReference type="EMBL" id="KY111570">
    <property type="protein sequence ID" value="AUE44549.1"/>
    <property type="molecule type" value="mRNA"/>
</dbReference>
<gene>
    <name evidence="16" type="primary">PDS</name>
</gene>
<dbReference type="FunFam" id="3.50.50.60:FF:000091">
    <property type="entry name" value="15-cis-phytoene desaturase, chloroplastic/chromoplastic"/>
    <property type="match status" value="1"/>
</dbReference>
<dbReference type="GO" id="GO:0016117">
    <property type="term" value="P:carotenoid biosynthetic process"/>
    <property type="evidence" value="ECO:0007669"/>
    <property type="project" value="UniProtKB-KW"/>
</dbReference>
<dbReference type="AlphaFoldDB" id="A0A2H4YKJ7"/>
<dbReference type="PRINTS" id="PR00757">
    <property type="entry name" value="AMINEOXDASEF"/>
</dbReference>
<dbReference type="InterPro" id="IPR036188">
    <property type="entry name" value="FAD/NAD-bd_sf"/>
</dbReference>
<reference evidence="16" key="1">
    <citation type="submission" date="2016-11" db="EMBL/GenBank/DDBJ databases">
        <title>Phylogenetic studies on genes related to carotenoids biosynthesis in algae.</title>
        <authorList>
            <person name="Wang S."/>
            <person name="Zhang L."/>
            <person name="Chi S."/>
            <person name="Wang X."/>
            <person name="Tang X."/>
            <person name="Liu T."/>
        </authorList>
    </citation>
    <scope>NUCLEOTIDE SEQUENCE</scope>
    <source>
        <strain evidence="16">APTP-2078029</strain>
    </source>
</reference>
<feature type="region of interest" description="Disordered" evidence="13">
    <location>
        <begin position="59"/>
        <end position="80"/>
    </location>
</feature>
<evidence type="ECO:0000256" key="4">
    <source>
        <dbReference type="ARBA" id="ARBA00004900"/>
    </source>
</evidence>
<evidence type="ECO:0000256" key="3">
    <source>
        <dbReference type="ARBA" id="ARBA00004260"/>
    </source>
</evidence>
<dbReference type="Pfam" id="PF01593">
    <property type="entry name" value="Amino_oxidase"/>
    <property type="match status" value="1"/>
</dbReference>
<dbReference type="InterPro" id="IPR001613">
    <property type="entry name" value="Flavin_amine_oxidase"/>
</dbReference>
<evidence type="ECO:0000259" key="15">
    <source>
        <dbReference type="Pfam" id="PF01593"/>
    </source>
</evidence>
<dbReference type="NCBIfam" id="TIGR02731">
    <property type="entry name" value="phytoene_desat"/>
    <property type="match status" value="1"/>
</dbReference>
<keyword evidence="6" id="KW-0125">Carotenoid biosynthesis</keyword>
<dbReference type="InterPro" id="IPR014102">
    <property type="entry name" value="Phytoene_desaturase"/>
</dbReference>
<evidence type="ECO:0000256" key="5">
    <source>
        <dbReference type="ARBA" id="ARBA00006046"/>
    </source>
</evidence>
<dbReference type="SUPFAM" id="SSF51905">
    <property type="entry name" value="FAD/NAD(P)-binding domain"/>
    <property type="match status" value="1"/>
</dbReference>
<evidence type="ECO:0000256" key="8">
    <source>
        <dbReference type="ARBA" id="ARBA00023002"/>
    </source>
</evidence>
<evidence type="ECO:0000256" key="7">
    <source>
        <dbReference type="ARBA" id="ARBA00022904"/>
    </source>
</evidence>
<dbReference type="GO" id="GO:0016020">
    <property type="term" value="C:membrane"/>
    <property type="evidence" value="ECO:0007669"/>
    <property type="project" value="UniProtKB-SubCell"/>
</dbReference>